<sequence length="263" mass="28801">MDARRTRAGQQRHFSFRRAVIFGCVVFAHGLLGLLLLAPATPRMAGSTARSRSETDDAGLILIFLDRRTRHTRTSTRHARLRQPTPRSSLHTTRRAESPRHAIAAATHVSAMNAAAPVLRLDLPTSRSASGPVSHQVPRYIAGGRAFQQGLREAKRRAQRTYLPDDTVPGAPHFAMRDPRTEGVAGVMRLIQHHLIGVADPACVEAGTAVAMSKQQQAERHIDMDAVAKTIFEHHCVMQPHSWLAPDGPAVHLTARPPGHGMQ</sequence>
<dbReference type="EMBL" id="JACHET010000001">
    <property type="protein sequence ID" value="MBB6184360.1"/>
    <property type="molecule type" value="Genomic_DNA"/>
</dbReference>
<keyword evidence="2" id="KW-0812">Transmembrane</keyword>
<keyword evidence="2" id="KW-1133">Transmembrane helix</keyword>
<feature type="region of interest" description="Disordered" evidence="1">
    <location>
        <begin position="72"/>
        <end position="98"/>
    </location>
</feature>
<name>A0A841KH98_9GAMM</name>
<evidence type="ECO:0000256" key="1">
    <source>
        <dbReference type="SAM" id="MobiDB-lite"/>
    </source>
</evidence>
<protein>
    <submittedName>
        <fullName evidence="3">Uncharacterized protein</fullName>
    </submittedName>
</protein>
<gene>
    <name evidence="3" type="ORF">HNQ86_001705</name>
</gene>
<organism evidence="3 4">
    <name type="scientific">Oleiagrimonas soli</name>
    <dbReference type="NCBI Taxonomy" id="1543381"/>
    <lineage>
        <taxon>Bacteria</taxon>
        <taxon>Pseudomonadati</taxon>
        <taxon>Pseudomonadota</taxon>
        <taxon>Gammaproteobacteria</taxon>
        <taxon>Lysobacterales</taxon>
        <taxon>Rhodanobacteraceae</taxon>
        <taxon>Oleiagrimonas</taxon>
    </lineage>
</organism>
<comment type="caution">
    <text evidence="3">The sequence shown here is derived from an EMBL/GenBank/DDBJ whole genome shotgun (WGS) entry which is preliminary data.</text>
</comment>
<dbReference type="AlphaFoldDB" id="A0A841KH98"/>
<dbReference type="OrthoDB" id="5959514at2"/>
<dbReference type="Proteomes" id="UP000560000">
    <property type="component" value="Unassembled WGS sequence"/>
</dbReference>
<evidence type="ECO:0000256" key="2">
    <source>
        <dbReference type="SAM" id="Phobius"/>
    </source>
</evidence>
<proteinExistence type="predicted"/>
<keyword evidence="2" id="KW-0472">Membrane</keyword>
<evidence type="ECO:0000313" key="3">
    <source>
        <dbReference type="EMBL" id="MBB6184360.1"/>
    </source>
</evidence>
<accession>A0A841KH98</accession>
<reference evidence="3 4" key="1">
    <citation type="submission" date="2020-08" db="EMBL/GenBank/DDBJ databases">
        <title>Genomic Encyclopedia of Type Strains, Phase IV (KMG-IV): sequencing the most valuable type-strain genomes for metagenomic binning, comparative biology and taxonomic classification.</title>
        <authorList>
            <person name="Goeker M."/>
        </authorList>
    </citation>
    <scope>NUCLEOTIDE SEQUENCE [LARGE SCALE GENOMIC DNA]</scope>
    <source>
        <strain evidence="3 4">DSM 107085</strain>
    </source>
</reference>
<feature type="transmembrane region" description="Helical" evidence="2">
    <location>
        <begin position="20"/>
        <end position="40"/>
    </location>
</feature>
<feature type="compositionally biased region" description="Basic residues" evidence="1">
    <location>
        <begin position="72"/>
        <end position="81"/>
    </location>
</feature>
<dbReference type="RefSeq" id="WP_043099448.1">
    <property type="nucleotide sequence ID" value="NZ_JACHET010000001.1"/>
</dbReference>
<evidence type="ECO:0000313" key="4">
    <source>
        <dbReference type="Proteomes" id="UP000560000"/>
    </source>
</evidence>